<evidence type="ECO:0000256" key="1">
    <source>
        <dbReference type="SAM" id="MobiDB-lite"/>
    </source>
</evidence>
<evidence type="ECO:0000313" key="4">
    <source>
        <dbReference type="Proteomes" id="UP001431902"/>
    </source>
</evidence>
<dbReference type="EMBL" id="JASGBH010000005">
    <property type="protein sequence ID" value="MDI9233730.1"/>
    <property type="molecule type" value="Genomic_DNA"/>
</dbReference>
<dbReference type="Pfam" id="PF12728">
    <property type="entry name" value="HTH_17"/>
    <property type="match status" value="1"/>
</dbReference>
<dbReference type="InterPro" id="IPR010093">
    <property type="entry name" value="SinI_DNA-bd"/>
</dbReference>
<dbReference type="SUPFAM" id="SSF46955">
    <property type="entry name" value="Putative DNA-binding domain"/>
    <property type="match status" value="1"/>
</dbReference>
<organism evidence="3 4">
    <name type="scientific">Limnohabitans lacus</name>
    <dbReference type="NCBI Taxonomy" id="3045173"/>
    <lineage>
        <taxon>Bacteria</taxon>
        <taxon>Pseudomonadati</taxon>
        <taxon>Pseudomonadota</taxon>
        <taxon>Betaproteobacteria</taxon>
        <taxon>Burkholderiales</taxon>
        <taxon>Comamonadaceae</taxon>
        <taxon>Limnohabitans</taxon>
    </lineage>
</organism>
<accession>A0ABT6X6J1</accession>
<dbReference type="Gene3D" id="1.10.1660.10">
    <property type="match status" value="1"/>
</dbReference>
<proteinExistence type="predicted"/>
<feature type="domain" description="Helix-turn-helix" evidence="2">
    <location>
        <begin position="42"/>
        <end position="87"/>
    </location>
</feature>
<sequence>MSFAKFFELMEFSEKIRSQAHMSFINPINETTEAVDDRHAVSTAQAARMLGMSTTMLQQLVDQGRFQAWKTPGGHRRIDLKSLLAYQHKLKIPNGNRAKAVNLPIVKVIADQEVTSAAFKNELAQWSQSFDVTFWASMPDALLSFTTQLPDILIVQMSVPVTQQVATVLALKNFIERARKPLAVVCLTDCGELRKTVDQSPDGQSKFPHPWPPQIPPGSALRL</sequence>
<comment type="caution">
    <text evidence="3">The sequence shown here is derived from an EMBL/GenBank/DDBJ whole genome shotgun (WGS) entry which is preliminary data.</text>
</comment>
<evidence type="ECO:0000259" key="2">
    <source>
        <dbReference type="Pfam" id="PF12728"/>
    </source>
</evidence>
<gene>
    <name evidence="3" type="ORF">QLQ16_07765</name>
</gene>
<keyword evidence="4" id="KW-1185">Reference proteome</keyword>
<evidence type="ECO:0000313" key="3">
    <source>
        <dbReference type="EMBL" id="MDI9233730.1"/>
    </source>
</evidence>
<dbReference type="Proteomes" id="UP001431902">
    <property type="component" value="Unassembled WGS sequence"/>
</dbReference>
<feature type="region of interest" description="Disordered" evidence="1">
    <location>
        <begin position="197"/>
        <end position="223"/>
    </location>
</feature>
<name>A0ABT6X6J1_9BURK</name>
<dbReference type="NCBIfam" id="TIGR01764">
    <property type="entry name" value="excise"/>
    <property type="match status" value="1"/>
</dbReference>
<dbReference type="InterPro" id="IPR041657">
    <property type="entry name" value="HTH_17"/>
</dbReference>
<dbReference type="InterPro" id="IPR009061">
    <property type="entry name" value="DNA-bd_dom_put_sf"/>
</dbReference>
<protein>
    <submittedName>
        <fullName evidence="3">Helix-turn-helix domain-containing protein</fullName>
    </submittedName>
</protein>
<dbReference type="RefSeq" id="WP_283224128.1">
    <property type="nucleotide sequence ID" value="NZ_JASGBH010000005.1"/>
</dbReference>
<reference evidence="3" key="1">
    <citation type="submission" date="2023-05" db="EMBL/GenBank/DDBJ databases">
        <title>Limnohabitans sp. strain HM2-2 Genome sequencing and assembly.</title>
        <authorList>
            <person name="Jung Y."/>
        </authorList>
    </citation>
    <scope>NUCLEOTIDE SEQUENCE</scope>
    <source>
        <strain evidence="3">HM2-2</strain>
    </source>
</reference>